<proteinExistence type="predicted"/>
<dbReference type="Proteomes" id="UP001209083">
    <property type="component" value="Chromosome"/>
</dbReference>
<dbReference type="EMBL" id="CP090958">
    <property type="protein sequence ID" value="WGW10728.1"/>
    <property type="molecule type" value="Genomic_DNA"/>
</dbReference>
<organism evidence="1 2">
    <name type="scientific">Saxibacter everestensis</name>
    <dbReference type="NCBI Taxonomy" id="2909229"/>
    <lineage>
        <taxon>Bacteria</taxon>
        <taxon>Bacillati</taxon>
        <taxon>Actinomycetota</taxon>
        <taxon>Actinomycetes</taxon>
        <taxon>Micrococcales</taxon>
        <taxon>Brevibacteriaceae</taxon>
        <taxon>Saxibacter</taxon>
    </lineage>
</organism>
<dbReference type="RefSeq" id="WP_349637511.1">
    <property type="nucleotide sequence ID" value="NZ_CP090958.1"/>
</dbReference>
<name>A0ABY8QPA5_9MICO</name>
<sequence length="393" mass="41335">MDSNHPGNSVLAPDYAGGSIADVIPATADALGYGSAIGAETVDRAAAVLPLGEARSAVVVLVDGLGAEQLRSRAAHAPFLRGLLGASRELSAGFPSTTANSLSSLGTGQLPGGHGVVGYRVLDPDRDVILNQLSWDQDTDPKLWVPDSTLLERLTEAGLDVVSLGEAKFAERGLNQASMRGGRFRPSRLLGERAGHAIEELKRPGNHLVYLYWGALDKVGHQKGSGSWAWLEELERIDAELRRLAEQLPRDTLLVITADHGMVDVAHDDRLDLAAHPALRTGVRHVGGEPRAVHLYTEPDGGPGLAADLADRWLAEIDGRGAVLTREQAISAGLFGVVGARARSRIGDVVVTAGPDFAVVDTANDSASALALLGHHGGLSTTELRIPLLTARS</sequence>
<dbReference type="InterPro" id="IPR017850">
    <property type="entry name" value="Alkaline_phosphatase_core_sf"/>
</dbReference>
<protein>
    <submittedName>
        <fullName evidence="1">Alkaline phosphatase family protein</fullName>
    </submittedName>
</protein>
<dbReference type="Gene3D" id="3.40.720.10">
    <property type="entry name" value="Alkaline Phosphatase, subunit A"/>
    <property type="match status" value="1"/>
</dbReference>
<dbReference type="SUPFAM" id="SSF53649">
    <property type="entry name" value="Alkaline phosphatase-like"/>
    <property type="match status" value="1"/>
</dbReference>
<dbReference type="InterPro" id="IPR002591">
    <property type="entry name" value="Phosphodiest/P_Trfase"/>
</dbReference>
<dbReference type="Pfam" id="PF01663">
    <property type="entry name" value="Phosphodiest"/>
    <property type="match status" value="1"/>
</dbReference>
<dbReference type="PANTHER" id="PTHR10151">
    <property type="entry name" value="ECTONUCLEOTIDE PYROPHOSPHATASE/PHOSPHODIESTERASE"/>
    <property type="match status" value="1"/>
</dbReference>
<evidence type="ECO:0000313" key="1">
    <source>
        <dbReference type="EMBL" id="WGW10728.1"/>
    </source>
</evidence>
<gene>
    <name evidence="1" type="ORF">LWF01_11380</name>
</gene>
<keyword evidence="2" id="KW-1185">Reference proteome</keyword>
<reference evidence="1 2" key="1">
    <citation type="submission" date="2023-05" db="EMBL/GenBank/DDBJ databases">
        <title>Lithophilousrod everest ZFBP1038 complete genpme.</title>
        <authorList>
            <person name="Tian M."/>
        </authorList>
    </citation>
    <scope>NUCLEOTIDE SEQUENCE [LARGE SCALE GENOMIC DNA]</scope>
    <source>
        <strain evidence="1 2">ZFBP1038</strain>
    </source>
</reference>
<evidence type="ECO:0000313" key="2">
    <source>
        <dbReference type="Proteomes" id="UP001209083"/>
    </source>
</evidence>
<dbReference type="PANTHER" id="PTHR10151:SF120">
    <property type="entry name" value="BIS(5'-ADENOSYL)-TRIPHOSPHATASE"/>
    <property type="match status" value="1"/>
</dbReference>
<accession>A0ABY8QPA5</accession>